<protein>
    <submittedName>
        <fullName evidence="1">Hypp7259 protein</fullName>
    </submittedName>
</protein>
<dbReference type="EMBL" id="OV696699">
    <property type="protein sequence ID" value="CAH1244318.1"/>
    <property type="molecule type" value="Genomic_DNA"/>
</dbReference>
<dbReference type="Proteomes" id="UP000838412">
    <property type="component" value="Chromosome 14"/>
</dbReference>
<evidence type="ECO:0000313" key="2">
    <source>
        <dbReference type="Proteomes" id="UP000838412"/>
    </source>
</evidence>
<gene>
    <name evidence="1" type="primary">Hypp7259</name>
    <name evidence="1" type="ORF">BLAG_LOCUS6977</name>
</gene>
<dbReference type="AlphaFoldDB" id="A0A8J9YZ94"/>
<reference evidence="1" key="1">
    <citation type="submission" date="2022-01" db="EMBL/GenBank/DDBJ databases">
        <authorList>
            <person name="Braso-Vives M."/>
        </authorList>
    </citation>
    <scope>NUCLEOTIDE SEQUENCE</scope>
</reference>
<sequence>MLLNPKKCKVLQICFMKRSPPAPVFTLGIGALTVVKQARLLGLQIQCDLGWDAQVDSIVSKGSRRLFLLLQLLFRQTTSLPSTGGMFVHFSSMQPQFGTPPSTTGARQTNRLEGVQKRACKIVLGGQYTSYIAKL</sequence>
<evidence type="ECO:0000313" key="1">
    <source>
        <dbReference type="EMBL" id="CAH1244318.1"/>
    </source>
</evidence>
<proteinExistence type="predicted"/>
<organism evidence="1 2">
    <name type="scientific">Branchiostoma lanceolatum</name>
    <name type="common">Common lancelet</name>
    <name type="synonym">Amphioxus lanceolatum</name>
    <dbReference type="NCBI Taxonomy" id="7740"/>
    <lineage>
        <taxon>Eukaryota</taxon>
        <taxon>Metazoa</taxon>
        <taxon>Chordata</taxon>
        <taxon>Cephalochordata</taxon>
        <taxon>Leptocardii</taxon>
        <taxon>Amphioxiformes</taxon>
        <taxon>Branchiostomatidae</taxon>
        <taxon>Branchiostoma</taxon>
    </lineage>
</organism>
<accession>A0A8J9YZ94</accession>
<keyword evidence="2" id="KW-1185">Reference proteome</keyword>
<name>A0A8J9YZ94_BRALA</name>